<feature type="transmembrane region" description="Helical" evidence="1">
    <location>
        <begin position="24"/>
        <end position="42"/>
    </location>
</feature>
<reference evidence="3" key="1">
    <citation type="journal article" date="2019" name="Int. J. Syst. Evol. Microbiol.">
        <title>The Global Catalogue of Microorganisms (GCM) 10K type strain sequencing project: providing services to taxonomists for standard genome sequencing and annotation.</title>
        <authorList>
            <consortium name="The Broad Institute Genomics Platform"/>
            <consortium name="The Broad Institute Genome Sequencing Center for Infectious Disease"/>
            <person name="Wu L."/>
            <person name="Ma J."/>
        </authorList>
    </citation>
    <scope>NUCLEOTIDE SEQUENCE [LARGE SCALE GENOMIC DNA]</scope>
    <source>
        <strain evidence="3">CGMCC 4.7317</strain>
    </source>
</reference>
<evidence type="ECO:0000256" key="1">
    <source>
        <dbReference type="SAM" id="Phobius"/>
    </source>
</evidence>
<dbReference type="Proteomes" id="UP001596138">
    <property type="component" value="Unassembled WGS sequence"/>
</dbReference>
<keyword evidence="1" id="KW-0812">Transmembrane</keyword>
<protein>
    <recommendedName>
        <fullName evidence="4">DoxX family protein</fullName>
    </recommendedName>
</protein>
<dbReference type="RefSeq" id="WP_386764525.1">
    <property type="nucleotide sequence ID" value="NZ_JBHSTI010000008.1"/>
</dbReference>
<name>A0ABW1T0G7_9ACTN</name>
<organism evidence="2 3">
    <name type="scientific">Longivirga aurantiaca</name>
    <dbReference type="NCBI Taxonomy" id="1837743"/>
    <lineage>
        <taxon>Bacteria</taxon>
        <taxon>Bacillati</taxon>
        <taxon>Actinomycetota</taxon>
        <taxon>Actinomycetes</taxon>
        <taxon>Sporichthyales</taxon>
        <taxon>Sporichthyaceae</taxon>
        <taxon>Longivirga</taxon>
    </lineage>
</organism>
<evidence type="ECO:0008006" key="4">
    <source>
        <dbReference type="Google" id="ProtNLM"/>
    </source>
</evidence>
<feature type="transmembrane region" description="Helical" evidence="1">
    <location>
        <begin position="159"/>
        <end position="178"/>
    </location>
</feature>
<sequence length="193" mass="20712">MSTTIDRSTGQTSDDLLVPPSARTWAGVIRILIGFTFLWAFLDKCFGFGYATAKGWMFGTGEGNPTAGFLKFGANPNGPFHDFFTSLAPTAPSAFINWLFMGALLGAGVGLVLGIGMRISCIGASVLLLSMWLAVAPWAKYVDEGGSTVASNNPILDEHIIYSAVLMLLMIVHAGRYLGIGRMWEAKAPSWLQ</sequence>
<accession>A0ABW1T0G7</accession>
<dbReference type="EMBL" id="JBHSTI010000008">
    <property type="protein sequence ID" value="MFC6237322.1"/>
    <property type="molecule type" value="Genomic_DNA"/>
</dbReference>
<feature type="transmembrane region" description="Helical" evidence="1">
    <location>
        <begin position="95"/>
        <end position="114"/>
    </location>
</feature>
<keyword evidence="3" id="KW-1185">Reference proteome</keyword>
<comment type="caution">
    <text evidence="2">The sequence shown here is derived from an EMBL/GenBank/DDBJ whole genome shotgun (WGS) entry which is preliminary data.</text>
</comment>
<proteinExistence type="predicted"/>
<keyword evidence="1" id="KW-0472">Membrane</keyword>
<evidence type="ECO:0000313" key="2">
    <source>
        <dbReference type="EMBL" id="MFC6237322.1"/>
    </source>
</evidence>
<keyword evidence="1" id="KW-1133">Transmembrane helix</keyword>
<evidence type="ECO:0000313" key="3">
    <source>
        <dbReference type="Proteomes" id="UP001596138"/>
    </source>
</evidence>
<gene>
    <name evidence="2" type="ORF">ACFQGU_05505</name>
</gene>
<feature type="transmembrane region" description="Helical" evidence="1">
    <location>
        <begin position="121"/>
        <end position="139"/>
    </location>
</feature>